<name>A0ABM7WQQ7_9BACT</name>
<dbReference type="NCBIfam" id="NF006078">
    <property type="entry name" value="PRK08224.1"/>
    <property type="match status" value="1"/>
</dbReference>
<dbReference type="Gene3D" id="3.30.1490.70">
    <property type="match status" value="1"/>
</dbReference>
<dbReference type="InterPro" id="IPR044119">
    <property type="entry name" value="Adenylation_LigC-like"/>
</dbReference>
<dbReference type="EMBL" id="AP025591">
    <property type="protein sequence ID" value="BDG01806.1"/>
    <property type="molecule type" value="Genomic_DNA"/>
</dbReference>
<comment type="similarity">
    <text evidence="1">Belongs to the ATP-dependent DNA ligase family.</text>
</comment>
<dbReference type="InterPro" id="IPR050191">
    <property type="entry name" value="ATP-dep_DNA_ligase"/>
</dbReference>
<evidence type="ECO:0000313" key="8">
    <source>
        <dbReference type="Proteomes" id="UP001162891"/>
    </source>
</evidence>
<protein>
    <recommendedName>
        <fullName evidence="2">DNA ligase (ATP)</fullName>
        <ecNumber evidence="2">6.5.1.1</ecNumber>
    </recommendedName>
</protein>
<dbReference type="PANTHER" id="PTHR45674">
    <property type="entry name" value="DNA LIGASE 1/3 FAMILY MEMBER"/>
    <property type="match status" value="1"/>
</dbReference>
<dbReference type="InterPro" id="IPR012310">
    <property type="entry name" value="DNA_ligase_ATP-dep_cent"/>
</dbReference>
<dbReference type="EC" id="6.5.1.1" evidence="2"/>
<dbReference type="SUPFAM" id="SSF56091">
    <property type="entry name" value="DNA ligase/mRNA capping enzyme, catalytic domain"/>
    <property type="match status" value="1"/>
</dbReference>
<dbReference type="Gene3D" id="2.40.50.140">
    <property type="entry name" value="Nucleic acid-binding proteins"/>
    <property type="match status" value="1"/>
</dbReference>
<feature type="domain" description="ATP-dependent DNA ligase family profile" evidence="5">
    <location>
        <begin position="9"/>
        <end position="187"/>
    </location>
</feature>
<dbReference type="InterPro" id="IPR012340">
    <property type="entry name" value="NA-bd_OB-fold"/>
</dbReference>
<evidence type="ECO:0000256" key="4">
    <source>
        <dbReference type="ARBA" id="ARBA00034003"/>
    </source>
</evidence>
<dbReference type="CDD" id="cd07905">
    <property type="entry name" value="Adenylation_DNA_ligase_LigC"/>
    <property type="match status" value="1"/>
</dbReference>
<dbReference type="Pfam" id="PF01068">
    <property type="entry name" value="DNA_ligase_A_M"/>
    <property type="match status" value="1"/>
</dbReference>
<reference evidence="8" key="1">
    <citation type="journal article" date="2022" name="Int. J. Syst. Evol. Microbiol.">
        <title>Anaeromyxobacter oryzae sp. nov., Anaeromyxobacter diazotrophicus sp. nov. and Anaeromyxobacter paludicola sp. nov., isolated from paddy soils.</title>
        <authorList>
            <person name="Itoh H."/>
            <person name="Xu Z."/>
            <person name="Mise K."/>
            <person name="Masuda Y."/>
            <person name="Ushijima N."/>
            <person name="Hayakawa C."/>
            <person name="Shiratori Y."/>
            <person name="Senoo K."/>
        </authorList>
    </citation>
    <scope>NUCLEOTIDE SEQUENCE [LARGE SCALE GENOMIC DNA]</scope>
    <source>
        <strain evidence="8">Red232</strain>
    </source>
</reference>
<dbReference type="SUPFAM" id="SSF50249">
    <property type="entry name" value="Nucleic acid-binding proteins"/>
    <property type="match status" value="1"/>
</dbReference>
<evidence type="ECO:0000313" key="7">
    <source>
        <dbReference type="EMBL" id="BDG01806.1"/>
    </source>
</evidence>
<keyword evidence="3 7" id="KW-0436">Ligase</keyword>
<dbReference type="Pfam" id="PF04679">
    <property type="entry name" value="DNA_ligase_A_C"/>
    <property type="match status" value="1"/>
</dbReference>
<evidence type="ECO:0000256" key="2">
    <source>
        <dbReference type="ARBA" id="ARBA00012727"/>
    </source>
</evidence>
<organism evidence="7 8">
    <name type="scientific">Anaeromyxobacter oryzae</name>
    <dbReference type="NCBI Taxonomy" id="2918170"/>
    <lineage>
        <taxon>Bacteria</taxon>
        <taxon>Pseudomonadati</taxon>
        <taxon>Myxococcota</taxon>
        <taxon>Myxococcia</taxon>
        <taxon>Myxococcales</taxon>
        <taxon>Cystobacterineae</taxon>
        <taxon>Anaeromyxobacteraceae</taxon>
        <taxon>Anaeromyxobacter</taxon>
    </lineage>
</organism>
<evidence type="ECO:0000259" key="6">
    <source>
        <dbReference type="Pfam" id="PF04679"/>
    </source>
</evidence>
<accession>A0ABM7WQQ7</accession>
<gene>
    <name evidence="7" type="ORF">AMOR_08020</name>
</gene>
<dbReference type="PANTHER" id="PTHR45674:SF4">
    <property type="entry name" value="DNA LIGASE 1"/>
    <property type="match status" value="1"/>
</dbReference>
<evidence type="ECO:0000256" key="1">
    <source>
        <dbReference type="ARBA" id="ARBA00007572"/>
    </source>
</evidence>
<sequence length="339" mass="36867">MLARLEEALPEGAWSYEPKWDGFRCIAEARGGEVLLHSRHGRPLGRWFPEVAEAVAALGAEVILDGEILVRGPSGDLDFAALLARMHPAASRVARLRRETPACFVAFDLVSVGRERLEAAPFAARRARLEALLRAPPPGLLLTPSTRNVALARRWFAAAGGSGIDGVVAKADAAPYQPNRRVMVKVKAIRTADCVVAGYRTYAGEPAVASLLLGLWDGPVLRHVGVSSQLAERERRRLHAALSVRAVPLAGHPWARGFNVDRSPVGRLGGSAGRWDPGTMPLDWTPLAPDLVCEVAYDRLDGDRFRHPARLLRWRPDREARSCTLDQLAPAGAAREARP</sequence>
<dbReference type="Proteomes" id="UP001162891">
    <property type="component" value="Chromosome"/>
</dbReference>
<dbReference type="InterPro" id="IPR012309">
    <property type="entry name" value="DNA_ligase_ATP-dep_C"/>
</dbReference>
<evidence type="ECO:0000259" key="5">
    <source>
        <dbReference type="Pfam" id="PF01068"/>
    </source>
</evidence>
<dbReference type="GO" id="GO:0016874">
    <property type="term" value="F:ligase activity"/>
    <property type="evidence" value="ECO:0007669"/>
    <property type="project" value="UniProtKB-KW"/>
</dbReference>
<keyword evidence="8" id="KW-1185">Reference proteome</keyword>
<dbReference type="Gene3D" id="3.30.470.30">
    <property type="entry name" value="DNA ligase/mRNA capping enzyme"/>
    <property type="match status" value="1"/>
</dbReference>
<proteinExistence type="inferred from homology"/>
<evidence type="ECO:0000256" key="3">
    <source>
        <dbReference type="ARBA" id="ARBA00022598"/>
    </source>
</evidence>
<comment type="catalytic activity">
    <reaction evidence="4">
        <text>ATP + (deoxyribonucleotide)n-3'-hydroxyl + 5'-phospho-(deoxyribonucleotide)m = (deoxyribonucleotide)n+m + AMP + diphosphate.</text>
        <dbReference type="EC" id="6.5.1.1"/>
    </reaction>
</comment>
<feature type="domain" description="DNA ligase ATP-dependent C-terminal" evidence="6">
    <location>
        <begin position="207"/>
        <end position="318"/>
    </location>
</feature>